<evidence type="ECO:0000259" key="3">
    <source>
        <dbReference type="PROSITE" id="PS50089"/>
    </source>
</evidence>
<dbReference type="EMBL" id="JAAAIN010000383">
    <property type="protein sequence ID" value="KAG0315293.1"/>
    <property type="molecule type" value="Genomic_DNA"/>
</dbReference>
<accession>A0A9P6UQL5</accession>
<dbReference type="PROSITE" id="PS50053">
    <property type="entry name" value="UBIQUITIN_2"/>
    <property type="match status" value="1"/>
</dbReference>
<dbReference type="InterPro" id="IPR001841">
    <property type="entry name" value="Znf_RING"/>
</dbReference>
<dbReference type="Proteomes" id="UP000823405">
    <property type="component" value="Unassembled WGS sequence"/>
</dbReference>
<dbReference type="SUPFAM" id="SSF57850">
    <property type="entry name" value="RING/U-box"/>
    <property type="match status" value="1"/>
</dbReference>
<gene>
    <name evidence="4" type="ORF">BGZ97_008397</name>
</gene>
<keyword evidence="1" id="KW-0863">Zinc-finger</keyword>
<keyword evidence="5" id="KW-1185">Reference proteome</keyword>
<name>A0A9P6UQL5_9FUNG</name>
<organism evidence="4 5">
    <name type="scientific">Linnemannia gamsii</name>
    <dbReference type="NCBI Taxonomy" id="64522"/>
    <lineage>
        <taxon>Eukaryota</taxon>
        <taxon>Fungi</taxon>
        <taxon>Fungi incertae sedis</taxon>
        <taxon>Mucoromycota</taxon>
        <taxon>Mortierellomycotina</taxon>
        <taxon>Mortierellomycetes</taxon>
        <taxon>Mortierellales</taxon>
        <taxon>Mortierellaceae</taxon>
        <taxon>Linnemannia</taxon>
    </lineage>
</organism>
<dbReference type="GO" id="GO:0008270">
    <property type="term" value="F:zinc ion binding"/>
    <property type="evidence" value="ECO:0007669"/>
    <property type="project" value="UniProtKB-KW"/>
</dbReference>
<evidence type="ECO:0000259" key="2">
    <source>
        <dbReference type="PROSITE" id="PS50053"/>
    </source>
</evidence>
<evidence type="ECO:0000313" key="5">
    <source>
        <dbReference type="Proteomes" id="UP000823405"/>
    </source>
</evidence>
<dbReference type="AlphaFoldDB" id="A0A9P6UQL5"/>
<dbReference type="InterPro" id="IPR000626">
    <property type="entry name" value="Ubiquitin-like_dom"/>
</dbReference>
<dbReference type="Gene3D" id="3.10.20.90">
    <property type="entry name" value="Phosphatidylinositol 3-kinase Catalytic Subunit, Chain A, domain 1"/>
    <property type="match status" value="1"/>
</dbReference>
<dbReference type="PROSITE" id="PS50089">
    <property type="entry name" value="ZF_RING_2"/>
    <property type="match status" value="1"/>
</dbReference>
<evidence type="ECO:0000313" key="4">
    <source>
        <dbReference type="EMBL" id="KAG0315293.1"/>
    </source>
</evidence>
<protein>
    <submittedName>
        <fullName evidence="4">Uncharacterized protein</fullName>
    </submittedName>
</protein>
<dbReference type="Pfam" id="PF00240">
    <property type="entry name" value="ubiquitin"/>
    <property type="match status" value="1"/>
</dbReference>
<dbReference type="InterPro" id="IPR050158">
    <property type="entry name" value="Ubiquitin_ubiquitin-like"/>
</dbReference>
<feature type="domain" description="Ubiquitin-like" evidence="2">
    <location>
        <begin position="90"/>
        <end position="166"/>
    </location>
</feature>
<proteinExistence type="predicted"/>
<dbReference type="SUPFAM" id="SSF54236">
    <property type="entry name" value="Ubiquitin-like"/>
    <property type="match status" value="1"/>
</dbReference>
<dbReference type="InterPro" id="IPR029071">
    <property type="entry name" value="Ubiquitin-like_domsf"/>
</dbReference>
<keyword evidence="1" id="KW-0479">Metal-binding</keyword>
<dbReference type="SMART" id="SM00213">
    <property type="entry name" value="UBQ"/>
    <property type="match status" value="1"/>
</dbReference>
<keyword evidence="1" id="KW-0862">Zinc</keyword>
<dbReference type="Gene3D" id="3.30.40.10">
    <property type="entry name" value="Zinc/RING finger domain, C3HC4 (zinc finger)"/>
    <property type="match status" value="1"/>
</dbReference>
<reference evidence="4" key="1">
    <citation type="journal article" date="2020" name="Fungal Divers.">
        <title>Resolving the Mortierellaceae phylogeny through synthesis of multi-gene phylogenetics and phylogenomics.</title>
        <authorList>
            <person name="Vandepol N."/>
            <person name="Liber J."/>
            <person name="Desiro A."/>
            <person name="Na H."/>
            <person name="Kennedy M."/>
            <person name="Barry K."/>
            <person name="Grigoriev I.V."/>
            <person name="Miller A.N."/>
            <person name="O'Donnell K."/>
            <person name="Stajich J.E."/>
            <person name="Bonito G."/>
        </authorList>
    </citation>
    <scope>NUCLEOTIDE SEQUENCE</scope>
    <source>
        <strain evidence="4">NVP60</strain>
    </source>
</reference>
<dbReference type="PANTHER" id="PTHR10666">
    <property type="entry name" value="UBIQUITIN"/>
    <property type="match status" value="1"/>
</dbReference>
<dbReference type="OrthoDB" id="428577at2759"/>
<dbReference type="CDD" id="cd17039">
    <property type="entry name" value="Ubl_ubiquitin_like"/>
    <property type="match status" value="1"/>
</dbReference>
<evidence type="ECO:0000256" key="1">
    <source>
        <dbReference type="PROSITE-ProRule" id="PRU00175"/>
    </source>
</evidence>
<dbReference type="SMART" id="SM00184">
    <property type="entry name" value="RING"/>
    <property type="match status" value="1"/>
</dbReference>
<sequence length="356" mass="40129">MVTTLDIIIANSGPDDAIAVPYKHDEPLSFLLKRIHEILRTDQRTVYRQDLFLCGVRLKDHSRTMAYYRIFGNTLTYRAVLAHIQGQGDITIHVKVIGSKAHTLNVSPHSTIDDFKLLLHLLIDLPPNQQTIMFAGKQLKDGRFTLTEHGITNNSTIHLIRHVLHGMAPHGVLFSNVLDKSTIRKHQFAPYATRGCPASLGTSIECACMCTATHKIAYQHGFSILEIAEATFFCPKCGRYDRITPLTVSFMSCKYRFHGIKATTYEQSTSEWTEVKEGDCYQLFDPKMQMSWHRLVIESVSLDHQGECAICLKELRGSPALSCGHQFHATCFGKWKGSCPSCRYNRYLITGHAAAE</sequence>
<dbReference type="InterPro" id="IPR013083">
    <property type="entry name" value="Znf_RING/FYVE/PHD"/>
</dbReference>
<dbReference type="Pfam" id="PF13639">
    <property type="entry name" value="zf-RING_2"/>
    <property type="match status" value="1"/>
</dbReference>
<feature type="domain" description="RING-type" evidence="3">
    <location>
        <begin position="308"/>
        <end position="343"/>
    </location>
</feature>
<comment type="caution">
    <text evidence="4">The sequence shown here is derived from an EMBL/GenBank/DDBJ whole genome shotgun (WGS) entry which is preliminary data.</text>
</comment>